<evidence type="ECO:0000313" key="2">
    <source>
        <dbReference type="Proteomes" id="UP000765509"/>
    </source>
</evidence>
<accession>A0A9Q3K9W2</accession>
<keyword evidence="2" id="KW-1185">Reference proteome</keyword>
<evidence type="ECO:0000313" key="1">
    <source>
        <dbReference type="EMBL" id="MBW0577508.1"/>
    </source>
</evidence>
<name>A0A9Q3K9W2_9BASI</name>
<dbReference type="EMBL" id="AVOT02100772">
    <property type="protein sequence ID" value="MBW0577508.1"/>
    <property type="molecule type" value="Genomic_DNA"/>
</dbReference>
<sequence>MLYKNVTCNHAKALSQISQRNPFDAGWRALPNYHPEAGVFQVMVRGASWGRNNLGHMQMVNPLWCRGQGKVLLLPAYEFNTCKFPGRNMLPDSPLDISYAGNSHPLGRPCTACPPTNHSFVWVPRLSADVHPPAGANLRPTSGDYLQPHTH</sequence>
<dbReference type="AlphaFoldDB" id="A0A9Q3K9W2"/>
<proteinExistence type="predicted"/>
<protein>
    <submittedName>
        <fullName evidence="1">Uncharacterized protein</fullName>
    </submittedName>
</protein>
<comment type="caution">
    <text evidence="1">The sequence shown here is derived from an EMBL/GenBank/DDBJ whole genome shotgun (WGS) entry which is preliminary data.</text>
</comment>
<gene>
    <name evidence="1" type="ORF">O181_117223</name>
</gene>
<dbReference type="Proteomes" id="UP000765509">
    <property type="component" value="Unassembled WGS sequence"/>
</dbReference>
<reference evidence="1" key="1">
    <citation type="submission" date="2021-03" db="EMBL/GenBank/DDBJ databases">
        <title>Draft genome sequence of rust myrtle Austropuccinia psidii MF-1, a brazilian biotype.</title>
        <authorList>
            <person name="Quecine M.C."/>
            <person name="Pachon D.M.R."/>
            <person name="Bonatelli M.L."/>
            <person name="Correr F.H."/>
            <person name="Franceschini L.M."/>
            <person name="Leite T.F."/>
            <person name="Margarido G.R.A."/>
            <person name="Almeida C.A."/>
            <person name="Ferrarezi J.A."/>
            <person name="Labate C.A."/>
        </authorList>
    </citation>
    <scope>NUCLEOTIDE SEQUENCE</scope>
    <source>
        <strain evidence="1">MF-1</strain>
    </source>
</reference>
<organism evidence="1 2">
    <name type="scientific">Austropuccinia psidii MF-1</name>
    <dbReference type="NCBI Taxonomy" id="1389203"/>
    <lineage>
        <taxon>Eukaryota</taxon>
        <taxon>Fungi</taxon>
        <taxon>Dikarya</taxon>
        <taxon>Basidiomycota</taxon>
        <taxon>Pucciniomycotina</taxon>
        <taxon>Pucciniomycetes</taxon>
        <taxon>Pucciniales</taxon>
        <taxon>Sphaerophragmiaceae</taxon>
        <taxon>Austropuccinia</taxon>
    </lineage>
</organism>